<keyword evidence="1" id="KW-0732">Signal</keyword>
<dbReference type="Proteomes" id="UP001303889">
    <property type="component" value="Unassembled WGS sequence"/>
</dbReference>
<comment type="caution">
    <text evidence="2">The sequence shown here is derived from an EMBL/GenBank/DDBJ whole genome shotgun (WGS) entry which is preliminary data.</text>
</comment>
<sequence length="227" mass="22928">MHWFPLFGAVAILSGVAAAAADQSTSRTPTTSTSANPSTTVTPPASVRVFLKLPYAGQGICAASVASVCKDQTVYAVRCTCVPDTPDASQFCGPDAPTFTVTAGPSTFMASYGGVSTMGDQVASATTVETCHITPTGSATCIDTVHLIPSAGTPLPKDWPTAGTGTVIAPATFWYRQVAVTAGGDKLASATEACQPTATNVAVGLEPRGLWAVSGALVVGVLGMLAW</sequence>
<evidence type="ECO:0000313" key="2">
    <source>
        <dbReference type="EMBL" id="KAK3897203.1"/>
    </source>
</evidence>
<organism evidence="2 3">
    <name type="scientific">Staphylotrichum tortipilum</name>
    <dbReference type="NCBI Taxonomy" id="2831512"/>
    <lineage>
        <taxon>Eukaryota</taxon>
        <taxon>Fungi</taxon>
        <taxon>Dikarya</taxon>
        <taxon>Ascomycota</taxon>
        <taxon>Pezizomycotina</taxon>
        <taxon>Sordariomycetes</taxon>
        <taxon>Sordariomycetidae</taxon>
        <taxon>Sordariales</taxon>
        <taxon>Chaetomiaceae</taxon>
        <taxon>Staphylotrichum</taxon>
    </lineage>
</organism>
<dbReference type="EMBL" id="MU856235">
    <property type="protein sequence ID" value="KAK3897203.1"/>
    <property type="molecule type" value="Genomic_DNA"/>
</dbReference>
<proteinExistence type="predicted"/>
<protein>
    <submittedName>
        <fullName evidence="2">Uncharacterized protein</fullName>
    </submittedName>
</protein>
<name>A0AAN6MC14_9PEZI</name>
<reference evidence="2" key="2">
    <citation type="submission" date="2023-05" db="EMBL/GenBank/DDBJ databases">
        <authorList>
            <consortium name="Lawrence Berkeley National Laboratory"/>
            <person name="Steindorff A."/>
            <person name="Hensen N."/>
            <person name="Bonometti L."/>
            <person name="Westerberg I."/>
            <person name="Brannstrom I.O."/>
            <person name="Guillou S."/>
            <person name="Cros-Aarteil S."/>
            <person name="Calhoun S."/>
            <person name="Haridas S."/>
            <person name="Kuo A."/>
            <person name="Mondo S."/>
            <person name="Pangilinan J."/>
            <person name="Riley R."/>
            <person name="Labutti K."/>
            <person name="Andreopoulos B."/>
            <person name="Lipzen A."/>
            <person name="Chen C."/>
            <person name="Yanf M."/>
            <person name="Daum C."/>
            <person name="Ng V."/>
            <person name="Clum A."/>
            <person name="Ohm R."/>
            <person name="Martin F."/>
            <person name="Silar P."/>
            <person name="Natvig D."/>
            <person name="Lalanne C."/>
            <person name="Gautier V."/>
            <person name="Ament-Velasquez S.L."/>
            <person name="Kruys A."/>
            <person name="Hutchinson M.I."/>
            <person name="Powell A.J."/>
            <person name="Barry K."/>
            <person name="Miller A.N."/>
            <person name="Grigoriev I.V."/>
            <person name="Debuchy R."/>
            <person name="Gladieux P."/>
            <person name="Thoren M.H."/>
            <person name="Johannesson H."/>
        </authorList>
    </citation>
    <scope>NUCLEOTIDE SEQUENCE</scope>
    <source>
        <strain evidence="2">CBS 103.79</strain>
    </source>
</reference>
<keyword evidence="3" id="KW-1185">Reference proteome</keyword>
<evidence type="ECO:0000256" key="1">
    <source>
        <dbReference type="SAM" id="SignalP"/>
    </source>
</evidence>
<feature type="signal peptide" evidence="1">
    <location>
        <begin position="1"/>
        <end position="21"/>
    </location>
</feature>
<accession>A0AAN6MC14</accession>
<gene>
    <name evidence="2" type="ORF">C8A05DRAFT_39250</name>
</gene>
<reference evidence="2" key="1">
    <citation type="journal article" date="2023" name="Mol. Phylogenet. Evol.">
        <title>Genome-scale phylogeny and comparative genomics of the fungal order Sordariales.</title>
        <authorList>
            <person name="Hensen N."/>
            <person name="Bonometti L."/>
            <person name="Westerberg I."/>
            <person name="Brannstrom I.O."/>
            <person name="Guillou S."/>
            <person name="Cros-Aarteil S."/>
            <person name="Calhoun S."/>
            <person name="Haridas S."/>
            <person name="Kuo A."/>
            <person name="Mondo S."/>
            <person name="Pangilinan J."/>
            <person name="Riley R."/>
            <person name="LaButti K."/>
            <person name="Andreopoulos B."/>
            <person name="Lipzen A."/>
            <person name="Chen C."/>
            <person name="Yan M."/>
            <person name="Daum C."/>
            <person name="Ng V."/>
            <person name="Clum A."/>
            <person name="Steindorff A."/>
            <person name="Ohm R.A."/>
            <person name="Martin F."/>
            <person name="Silar P."/>
            <person name="Natvig D.O."/>
            <person name="Lalanne C."/>
            <person name="Gautier V."/>
            <person name="Ament-Velasquez S.L."/>
            <person name="Kruys A."/>
            <person name="Hutchinson M.I."/>
            <person name="Powell A.J."/>
            <person name="Barry K."/>
            <person name="Miller A.N."/>
            <person name="Grigoriev I.V."/>
            <person name="Debuchy R."/>
            <person name="Gladieux P."/>
            <person name="Hiltunen Thoren M."/>
            <person name="Johannesson H."/>
        </authorList>
    </citation>
    <scope>NUCLEOTIDE SEQUENCE</scope>
    <source>
        <strain evidence="2">CBS 103.79</strain>
    </source>
</reference>
<feature type="chain" id="PRO_5042924419" evidence="1">
    <location>
        <begin position="22"/>
        <end position="227"/>
    </location>
</feature>
<dbReference type="AlphaFoldDB" id="A0AAN6MC14"/>
<evidence type="ECO:0000313" key="3">
    <source>
        <dbReference type="Proteomes" id="UP001303889"/>
    </source>
</evidence>